<dbReference type="Pfam" id="PF03625">
    <property type="entry name" value="DUF302"/>
    <property type="match status" value="1"/>
</dbReference>
<dbReference type="PANTHER" id="PTHR38342:SF1">
    <property type="entry name" value="SLR5037 PROTEIN"/>
    <property type="match status" value="1"/>
</dbReference>
<feature type="non-terminal residue" evidence="2">
    <location>
        <position position="1"/>
    </location>
</feature>
<dbReference type="InterPro" id="IPR035923">
    <property type="entry name" value="TT1751-like_sf"/>
</dbReference>
<evidence type="ECO:0000313" key="2">
    <source>
        <dbReference type="EMBL" id="EQD79086.1"/>
    </source>
</evidence>
<gene>
    <name evidence="2" type="ORF">B1A_01920</name>
</gene>
<name>T1C0V7_9ZZZZ</name>
<dbReference type="CDD" id="cd14797">
    <property type="entry name" value="DUF302"/>
    <property type="match status" value="1"/>
</dbReference>
<dbReference type="InterPro" id="IPR005180">
    <property type="entry name" value="DUF302"/>
</dbReference>
<reference evidence="2" key="1">
    <citation type="submission" date="2013-08" db="EMBL/GenBank/DDBJ databases">
        <authorList>
            <person name="Mendez C."/>
            <person name="Richter M."/>
            <person name="Ferrer M."/>
            <person name="Sanchez J."/>
        </authorList>
    </citation>
    <scope>NUCLEOTIDE SEQUENCE</scope>
</reference>
<dbReference type="SUPFAM" id="SSF103247">
    <property type="entry name" value="TT1751-like"/>
    <property type="match status" value="1"/>
</dbReference>
<dbReference type="PANTHER" id="PTHR38342">
    <property type="entry name" value="SLR5037 PROTEIN"/>
    <property type="match status" value="1"/>
</dbReference>
<dbReference type="EMBL" id="AUZX01001442">
    <property type="protein sequence ID" value="EQD79086.1"/>
    <property type="molecule type" value="Genomic_DNA"/>
</dbReference>
<reference evidence="2" key="2">
    <citation type="journal article" date="2014" name="ISME J.">
        <title>Microbial stratification in low pH oxic and suboxic macroscopic growths along an acid mine drainage.</title>
        <authorList>
            <person name="Mendez-Garcia C."/>
            <person name="Mesa V."/>
            <person name="Sprenger R.R."/>
            <person name="Richter M."/>
            <person name="Diez M.S."/>
            <person name="Solano J."/>
            <person name="Bargiela R."/>
            <person name="Golyshina O.V."/>
            <person name="Manteca A."/>
            <person name="Ramos J.L."/>
            <person name="Gallego J.R."/>
            <person name="Llorente I."/>
            <person name="Martins Dos Santos V.A."/>
            <person name="Jensen O.N."/>
            <person name="Pelaez A.I."/>
            <person name="Sanchez J."/>
            <person name="Ferrer M."/>
        </authorList>
    </citation>
    <scope>NUCLEOTIDE SEQUENCE</scope>
</reference>
<feature type="domain" description="DUF302" evidence="1">
    <location>
        <begin position="1"/>
        <end position="59"/>
    </location>
</feature>
<organism evidence="2">
    <name type="scientific">mine drainage metagenome</name>
    <dbReference type="NCBI Taxonomy" id="410659"/>
    <lineage>
        <taxon>unclassified sequences</taxon>
        <taxon>metagenomes</taxon>
        <taxon>ecological metagenomes</taxon>
    </lineage>
</organism>
<comment type="caution">
    <text evidence="2">The sequence shown here is derived from an EMBL/GenBank/DDBJ whole genome shotgun (WGS) entry which is preliminary data.</text>
</comment>
<evidence type="ECO:0000259" key="1">
    <source>
        <dbReference type="Pfam" id="PF03625"/>
    </source>
</evidence>
<sequence length="100" mass="10715">QTLRQKIGREIEPYLILGICNPTIADQVLGLDPEVGTMLPCSVAIRWDGQRTQVHVLDPEVIAELDPSGRLHAPASEASRRIGEAMASLGGAQRTTATVS</sequence>
<dbReference type="AlphaFoldDB" id="T1C0V7"/>
<protein>
    <submittedName>
        <fullName evidence="2">Protein containing DUF302</fullName>
    </submittedName>
</protein>
<dbReference type="Gene3D" id="3.30.310.70">
    <property type="entry name" value="TT1751-like domain"/>
    <property type="match status" value="1"/>
</dbReference>
<proteinExistence type="predicted"/>
<accession>T1C0V7</accession>